<dbReference type="InterPro" id="IPR018506">
    <property type="entry name" value="Cyt_B5_heme-BS"/>
</dbReference>
<dbReference type="SMART" id="SM01117">
    <property type="entry name" value="Cyt-b5"/>
    <property type="match status" value="1"/>
</dbReference>
<keyword evidence="6" id="KW-0472">Membrane</keyword>
<dbReference type="Gene3D" id="3.10.120.10">
    <property type="entry name" value="Cytochrome b5-like heme/steroid binding domain"/>
    <property type="match status" value="1"/>
</dbReference>
<keyword evidence="4 8" id="KW-0479">Metal-binding</keyword>
<comment type="similarity">
    <text evidence="7 8">Belongs to the cytochrome b5 family.</text>
</comment>
<evidence type="ECO:0000256" key="2">
    <source>
        <dbReference type="ARBA" id="ARBA00022617"/>
    </source>
</evidence>
<protein>
    <submittedName>
        <fullName evidence="10">Cytochrome b5</fullName>
    </submittedName>
</protein>
<evidence type="ECO:0000256" key="3">
    <source>
        <dbReference type="ARBA" id="ARBA00022692"/>
    </source>
</evidence>
<dbReference type="Proteomes" id="UP000070412">
    <property type="component" value="Unassembled WGS sequence"/>
</dbReference>
<evidence type="ECO:0000256" key="5">
    <source>
        <dbReference type="ARBA" id="ARBA00023004"/>
    </source>
</evidence>
<evidence type="ECO:0000313" key="10">
    <source>
        <dbReference type="EMBL" id="KAF7491965.1"/>
    </source>
</evidence>
<evidence type="ECO:0000256" key="4">
    <source>
        <dbReference type="ARBA" id="ARBA00022723"/>
    </source>
</evidence>
<evidence type="ECO:0000313" key="11">
    <source>
        <dbReference type="EnsemblMetazoa" id="KAF7491965.1"/>
    </source>
</evidence>
<accession>A0A834R7I7</accession>
<keyword evidence="2 8" id="KW-0349">Heme</keyword>
<dbReference type="GO" id="GO:0020037">
    <property type="term" value="F:heme binding"/>
    <property type="evidence" value="ECO:0007669"/>
    <property type="project" value="UniProtKB-UniRule"/>
</dbReference>
<dbReference type="PROSITE" id="PS50255">
    <property type="entry name" value="CYTOCHROME_B5_2"/>
    <property type="match status" value="1"/>
</dbReference>
<evidence type="ECO:0000259" key="9">
    <source>
        <dbReference type="PROSITE" id="PS50255"/>
    </source>
</evidence>
<evidence type="ECO:0000256" key="8">
    <source>
        <dbReference type="RuleBase" id="RU362121"/>
    </source>
</evidence>
<sequence length="175" mass="19811">MIELFGNLMNNLTISSAMMASDDSNDSSSNTWLFESSQTKLKSSLTSTADWLFAKHSTTSTIPKLANRNNLKEYSLSQVMEHDQNDDCWIVVEDLVYDVTEFLHDHPGGHYIVMEHAGRDATMVFRGSSHSKDAYDMLKKYLIGILVENERIHWSRCDSSDDLFSSSSNESKSLL</sequence>
<dbReference type="EMBL" id="WVUK01000058">
    <property type="protein sequence ID" value="KAF7491965.1"/>
    <property type="molecule type" value="Genomic_DNA"/>
</dbReference>
<comment type="subcellular location">
    <subcellularLocation>
        <location evidence="1">Membrane</location>
    </subcellularLocation>
</comment>
<dbReference type="GO" id="GO:0016020">
    <property type="term" value="C:membrane"/>
    <property type="evidence" value="ECO:0007669"/>
    <property type="project" value="UniProtKB-SubCell"/>
</dbReference>
<dbReference type="SUPFAM" id="SSF55856">
    <property type="entry name" value="Cytochrome b5-like heme/steroid binding domain"/>
    <property type="match status" value="1"/>
</dbReference>
<dbReference type="PANTHER" id="PTHR19359">
    <property type="entry name" value="CYTOCHROME B5"/>
    <property type="match status" value="1"/>
</dbReference>
<dbReference type="PROSITE" id="PS00191">
    <property type="entry name" value="CYTOCHROME_B5_1"/>
    <property type="match status" value="1"/>
</dbReference>
<organism evidence="10">
    <name type="scientific">Sarcoptes scabiei</name>
    <name type="common">Itch mite</name>
    <name type="synonym">Acarus scabiei</name>
    <dbReference type="NCBI Taxonomy" id="52283"/>
    <lineage>
        <taxon>Eukaryota</taxon>
        <taxon>Metazoa</taxon>
        <taxon>Ecdysozoa</taxon>
        <taxon>Arthropoda</taxon>
        <taxon>Chelicerata</taxon>
        <taxon>Arachnida</taxon>
        <taxon>Acari</taxon>
        <taxon>Acariformes</taxon>
        <taxon>Sarcoptiformes</taxon>
        <taxon>Astigmata</taxon>
        <taxon>Psoroptidia</taxon>
        <taxon>Sarcoptoidea</taxon>
        <taxon>Sarcoptidae</taxon>
        <taxon>Sarcoptinae</taxon>
        <taxon>Sarcoptes</taxon>
    </lineage>
</organism>
<dbReference type="FunFam" id="3.10.120.10:FF:000002">
    <property type="entry name" value="Cytochrome b5 type B"/>
    <property type="match status" value="1"/>
</dbReference>
<reference evidence="10" key="2">
    <citation type="submission" date="2020-01" db="EMBL/GenBank/DDBJ databases">
        <authorList>
            <person name="Korhonen P.K.K."/>
            <person name="Guangxu M.G."/>
            <person name="Wang T.W."/>
            <person name="Stroehlein A.J.S."/>
            <person name="Young N.D."/>
            <person name="Ang C.-S.A."/>
            <person name="Fernando D.W.F."/>
            <person name="Lu H.L."/>
            <person name="Taylor S.T."/>
            <person name="Ehtesham M.E.M."/>
            <person name="Najaraj S.H.N."/>
            <person name="Harsha G.H.G."/>
            <person name="Madugundu A.M."/>
            <person name="Renuse S.R."/>
            <person name="Holt D.H."/>
            <person name="Pandey A.P."/>
            <person name="Papenfuss A.P."/>
            <person name="Gasser R.B.G."/>
            <person name="Fischer K.F."/>
        </authorList>
    </citation>
    <scope>NUCLEOTIDE SEQUENCE</scope>
    <source>
        <strain evidence="10">SSS_KF_BRIS2020</strain>
    </source>
</reference>
<evidence type="ECO:0000256" key="6">
    <source>
        <dbReference type="ARBA" id="ARBA00023136"/>
    </source>
</evidence>
<keyword evidence="5 8" id="KW-0408">Iron</keyword>
<dbReference type="InterPro" id="IPR001199">
    <property type="entry name" value="Cyt_B5-like_heme/steroid-bd"/>
</dbReference>
<dbReference type="Pfam" id="PF00173">
    <property type="entry name" value="Cyt-b5"/>
    <property type="match status" value="1"/>
</dbReference>
<gene>
    <name evidence="10" type="ORF">SSS_2055</name>
</gene>
<reference evidence="11" key="3">
    <citation type="submission" date="2022-06" db="UniProtKB">
        <authorList>
            <consortium name="EnsemblMetazoa"/>
        </authorList>
    </citation>
    <scope>IDENTIFICATION</scope>
</reference>
<dbReference type="GO" id="GO:0046872">
    <property type="term" value="F:metal ion binding"/>
    <property type="evidence" value="ECO:0007669"/>
    <property type="project" value="UniProtKB-UniRule"/>
</dbReference>
<evidence type="ECO:0000256" key="1">
    <source>
        <dbReference type="ARBA" id="ARBA00004370"/>
    </source>
</evidence>
<dbReference type="OrthoDB" id="260519at2759"/>
<dbReference type="AlphaFoldDB" id="A0A834R7I7"/>
<dbReference type="InterPro" id="IPR036400">
    <property type="entry name" value="Cyt_B5-like_heme/steroid_sf"/>
</dbReference>
<keyword evidence="3" id="KW-0812">Transmembrane</keyword>
<evidence type="ECO:0000256" key="7">
    <source>
        <dbReference type="ARBA" id="ARBA00038168"/>
    </source>
</evidence>
<dbReference type="InterPro" id="IPR050668">
    <property type="entry name" value="Cytochrome_b5"/>
</dbReference>
<dbReference type="PANTHER" id="PTHR19359:SF41">
    <property type="entry name" value="GEO08203P1"/>
    <property type="match status" value="1"/>
</dbReference>
<dbReference type="EnsemblMetazoa" id="SSS_2055s_mrna">
    <property type="protein sequence ID" value="KAF7491965.1"/>
    <property type="gene ID" value="SSS_2055"/>
</dbReference>
<feature type="domain" description="Cytochrome b5 heme-binding" evidence="9">
    <location>
        <begin position="71"/>
        <end position="147"/>
    </location>
</feature>
<keyword evidence="12" id="KW-1185">Reference proteome</keyword>
<proteinExistence type="inferred from homology"/>
<dbReference type="PRINTS" id="PR00363">
    <property type="entry name" value="CYTOCHROMEB5"/>
</dbReference>
<name>A0A834R7I7_SARSC</name>
<reference evidence="12" key="1">
    <citation type="journal article" date="2020" name="PLoS Negl. Trop. Dis.">
        <title>High-quality nuclear genome for Sarcoptes scabiei-A critical resource for a neglected parasite.</title>
        <authorList>
            <person name="Korhonen P.K."/>
            <person name="Gasser R.B."/>
            <person name="Ma G."/>
            <person name="Wang T."/>
            <person name="Stroehlein A.J."/>
            <person name="Young N.D."/>
            <person name="Ang C.S."/>
            <person name="Fernando D.D."/>
            <person name="Lu H.C."/>
            <person name="Taylor S."/>
            <person name="Reynolds S.L."/>
            <person name="Mofiz E."/>
            <person name="Najaraj S.H."/>
            <person name="Gowda H."/>
            <person name="Madugundu A."/>
            <person name="Renuse S."/>
            <person name="Holt D."/>
            <person name="Pandey A."/>
            <person name="Papenfuss A.T."/>
            <person name="Fischer K."/>
        </authorList>
    </citation>
    <scope>NUCLEOTIDE SEQUENCE [LARGE SCALE GENOMIC DNA]</scope>
</reference>
<evidence type="ECO:0000313" key="12">
    <source>
        <dbReference type="Proteomes" id="UP000070412"/>
    </source>
</evidence>